<dbReference type="AlphaFoldDB" id="A0A2A2EQ04"/>
<feature type="transmembrane region" description="Helical" evidence="1">
    <location>
        <begin position="55"/>
        <end position="76"/>
    </location>
</feature>
<keyword evidence="1" id="KW-0472">Membrane</keyword>
<name>A0A2A2EQ04_9GAMM</name>
<evidence type="ECO:0000256" key="1">
    <source>
        <dbReference type="SAM" id="Phobius"/>
    </source>
</evidence>
<accession>A0A2A2EQ04</accession>
<gene>
    <name evidence="2" type="ORF">CK498_22340</name>
</gene>
<keyword evidence="1" id="KW-1133">Transmembrane helix</keyword>
<evidence type="ECO:0000313" key="2">
    <source>
        <dbReference type="EMBL" id="PAU74564.1"/>
    </source>
</evidence>
<dbReference type="RefSeq" id="WP_095623070.1">
    <property type="nucleotide sequence ID" value="NZ_NSKB01000010.1"/>
</dbReference>
<evidence type="ECO:0000313" key="3">
    <source>
        <dbReference type="Proteomes" id="UP000217771"/>
    </source>
</evidence>
<reference evidence="2 3" key="1">
    <citation type="submission" date="2017-08" db="EMBL/GenBank/DDBJ databases">
        <title>Halomonas alkalisoli sp. nov., isolated from saline alkaline soil.</title>
        <authorList>
            <person name="Wang D."/>
            <person name="Zhang G."/>
        </authorList>
    </citation>
    <scope>NUCLEOTIDE SEQUENCE [LARGE SCALE GENOMIC DNA]</scope>
    <source>
        <strain evidence="2 3">WRN001</strain>
    </source>
</reference>
<keyword evidence="3" id="KW-1185">Reference proteome</keyword>
<organism evidence="2 3">
    <name type="scientific">Halomonas salipaludis</name>
    <dbReference type="NCBI Taxonomy" id="2032625"/>
    <lineage>
        <taxon>Bacteria</taxon>
        <taxon>Pseudomonadati</taxon>
        <taxon>Pseudomonadota</taxon>
        <taxon>Gammaproteobacteria</taxon>
        <taxon>Oceanospirillales</taxon>
        <taxon>Halomonadaceae</taxon>
        <taxon>Halomonas</taxon>
    </lineage>
</organism>
<dbReference type="EMBL" id="NSKB01000010">
    <property type="protein sequence ID" value="PAU74564.1"/>
    <property type="molecule type" value="Genomic_DNA"/>
</dbReference>
<proteinExistence type="predicted"/>
<sequence length="78" mass="8439">MSYAVLAASLRSALQRQDTDAIHHLVAEMQLAAEMEDASLAELMHFMDADERTDLFNADGVGVLIYFAIATAVLGLPT</sequence>
<dbReference type="Proteomes" id="UP000217771">
    <property type="component" value="Unassembled WGS sequence"/>
</dbReference>
<comment type="caution">
    <text evidence="2">The sequence shown here is derived from an EMBL/GenBank/DDBJ whole genome shotgun (WGS) entry which is preliminary data.</text>
</comment>
<protein>
    <submittedName>
        <fullName evidence="2">Uncharacterized protein</fullName>
    </submittedName>
</protein>
<keyword evidence="1" id="KW-0812">Transmembrane</keyword>